<protein>
    <submittedName>
        <fullName evidence="1">Uncharacterized protein</fullName>
    </submittedName>
</protein>
<reference evidence="1 2" key="1">
    <citation type="submission" date="2022-01" db="EMBL/GenBank/DDBJ databases">
        <authorList>
            <person name="Xiong W."/>
            <person name="Schranz E."/>
        </authorList>
    </citation>
    <scope>NUCLEOTIDE SEQUENCE [LARGE SCALE GENOMIC DNA]</scope>
</reference>
<proteinExistence type="predicted"/>
<evidence type="ECO:0000313" key="1">
    <source>
        <dbReference type="EMBL" id="CAH1438141.1"/>
    </source>
</evidence>
<name>A0AAU9NJW0_9ASTR</name>
<evidence type="ECO:0000313" key="2">
    <source>
        <dbReference type="Proteomes" id="UP001157418"/>
    </source>
</evidence>
<organism evidence="1 2">
    <name type="scientific">Lactuca virosa</name>
    <dbReference type="NCBI Taxonomy" id="75947"/>
    <lineage>
        <taxon>Eukaryota</taxon>
        <taxon>Viridiplantae</taxon>
        <taxon>Streptophyta</taxon>
        <taxon>Embryophyta</taxon>
        <taxon>Tracheophyta</taxon>
        <taxon>Spermatophyta</taxon>
        <taxon>Magnoliopsida</taxon>
        <taxon>eudicotyledons</taxon>
        <taxon>Gunneridae</taxon>
        <taxon>Pentapetalae</taxon>
        <taxon>asterids</taxon>
        <taxon>campanulids</taxon>
        <taxon>Asterales</taxon>
        <taxon>Asteraceae</taxon>
        <taxon>Cichorioideae</taxon>
        <taxon>Cichorieae</taxon>
        <taxon>Lactucinae</taxon>
        <taxon>Lactuca</taxon>
    </lineage>
</organism>
<accession>A0AAU9NJW0</accession>
<dbReference type="AlphaFoldDB" id="A0AAU9NJW0"/>
<dbReference type="Proteomes" id="UP001157418">
    <property type="component" value="Unassembled WGS sequence"/>
</dbReference>
<comment type="caution">
    <text evidence="1">The sequence shown here is derived from an EMBL/GenBank/DDBJ whole genome shotgun (WGS) entry which is preliminary data.</text>
</comment>
<dbReference type="EMBL" id="CAKMRJ010004445">
    <property type="protein sequence ID" value="CAH1438141.1"/>
    <property type="molecule type" value="Genomic_DNA"/>
</dbReference>
<gene>
    <name evidence="1" type="ORF">LVIROSA_LOCUS24416</name>
</gene>
<keyword evidence="2" id="KW-1185">Reference proteome</keyword>
<sequence>MSRHAINGGIRQTVESAPPRLIRVERRPSMEKKLATIKEDECSSGDQLQNFHGNRAAAFASSSSKTLNTTKHYACPEVFIEFLRLGEWWVWVLSSTSTIFFAKEIEINGSGAAEERENLGMSRTRHNVVKLHTSFSLTHIILDTPTLAGLRCGKSFLMVRWSMRYA</sequence>